<feature type="compositionally biased region" description="Polar residues" evidence="1">
    <location>
        <begin position="369"/>
        <end position="379"/>
    </location>
</feature>
<organism evidence="3 4">
    <name type="scientific">Eremothecium gossypii (strain ATCC 10895 / CBS 109.51 / FGSC 9923 / NRRL Y-1056)</name>
    <name type="common">Yeast</name>
    <name type="synonym">Ashbya gossypii</name>
    <dbReference type="NCBI Taxonomy" id="284811"/>
    <lineage>
        <taxon>Eukaryota</taxon>
        <taxon>Fungi</taxon>
        <taxon>Dikarya</taxon>
        <taxon>Ascomycota</taxon>
        <taxon>Saccharomycotina</taxon>
        <taxon>Saccharomycetes</taxon>
        <taxon>Saccharomycetales</taxon>
        <taxon>Saccharomycetaceae</taxon>
        <taxon>Eremothecium</taxon>
    </lineage>
</organism>
<feature type="transmembrane region" description="Helical" evidence="2">
    <location>
        <begin position="59"/>
        <end position="79"/>
    </location>
</feature>
<reference evidence="4" key="2">
    <citation type="journal article" date="2013" name="G3 (Bethesda)">
        <title>Genomes of Ashbya fungi isolated from insects reveal four mating-type loci, numerous translocations, lack of transposons, and distinct gene duplications.</title>
        <authorList>
            <person name="Dietrich F.S."/>
            <person name="Voegeli S."/>
            <person name="Kuo S."/>
            <person name="Philippsen P."/>
        </authorList>
    </citation>
    <scope>GENOME REANNOTATION</scope>
    <source>
        <strain evidence="4">ATCC 10895 / CBS 109.51 / FGSC 9923 / NRRL Y-1056</strain>
    </source>
</reference>
<evidence type="ECO:0000313" key="4">
    <source>
        <dbReference type="Proteomes" id="UP000000591"/>
    </source>
</evidence>
<keyword evidence="2" id="KW-0472">Membrane</keyword>
<keyword evidence="4" id="KW-1185">Reference proteome</keyword>
<feature type="transmembrane region" description="Helical" evidence="2">
    <location>
        <begin position="212"/>
        <end position="233"/>
    </location>
</feature>
<dbReference type="GO" id="GO:0005628">
    <property type="term" value="C:prospore membrane"/>
    <property type="evidence" value="ECO:0000318"/>
    <property type="project" value="GO_Central"/>
</dbReference>
<keyword evidence="2" id="KW-0812">Transmembrane</keyword>
<dbReference type="PANTHER" id="PTHR34292">
    <property type="entry name" value="OUTER SPORE WALL PROTEIN LDS1"/>
    <property type="match status" value="1"/>
</dbReference>
<keyword evidence="2" id="KW-1133">Transmembrane helix</keyword>
<dbReference type="OrthoDB" id="10012223at2759"/>
<feature type="compositionally biased region" description="Low complexity" evidence="1">
    <location>
        <begin position="380"/>
        <end position="394"/>
    </location>
</feature>
<feature type="compositionally biased region" description="Low complexity" evidence="1">
    <location>
        <begin position="334"/>
        <end position="364"/>
    </location>
</feature>
<gene>
    <name evidence="3" type="ORF">AGOS_ACR282C</name>
</gene>
<dbReference type="GeneID" id="4619819"/>
<dbReference type="KEGG" id="ago:AGOS_ACR282C"/>
<dbReference type="InParanoid" id="Q75BI9"/>
<reference evidence="3 4" key="1">
    <citation type="journal article" date="2004" name="Science">
        <title>The Ashbya gossypii genome as a tool for mapping the ancient Saccharomyces cerevisiae genome.</title>
        <authorList>
            <person name="Dietrich F.S."/>
            <person name="Voegeli S."/>
            <person name="Brachat S."/>
            <person name="Lerch A."/>
            <person name="Gates K."/>
            <person name="Steiner S."/>
            <person name="Mohr C."/>
            <person name="Pohlmann R."/>
            <person name="Luedi P."/>
            <person name="Choi S."/>
            <person name="Wing R.A."/>
            <person name="Flavier A."/>
            <person name="Gaffney T.D."/>
            <person name="Philippsen P."/>
        </authorList>
    </citation>
    <scope>NUCLEOTIDE SEQUENCE [LARGE SCALE GENOMIC DNA]</scope>
    <source>
        <strain evidence="4">ATCC 10895 / CBS 109.51 / FGSC 9923 / NRRL Y-1056</strain>
    </source>
</reference>
<dbReference type="PANTHER" id="PTHR34292:SF3">
    <property type="entry name" value="OUTER SPORE WALL PROTEIN LDS2-RELATED"/>
    <property type="match status" value="1"/>
</dbReference>
<dbReference type="InterPro" id="IPR052786">
    <property type="entry name" value="Spore_wall_assembly"/>
</dbReference>
<accession>Q75BI9</accession>
<feature type="region of interest" description="Disordered" evidence="1">
    <location>
        <begin position="324"/>
        <end position="408"/>
    </location>
</feature>
<dbReference type="RefSeq" id="NP_983684.2">
    <property type="nucleotide sequence ID" value="NM_209037.2"/>
</dbReference>
<evidence type="ECO:0000256" key="1">
    <source>
        <dbReference type="SAM" id="MobiDB-lite"/>
    </source>
</evidence>
<sequence>MPRAETMQLPAEEAPRSVAFHRRQARRVRRTLSTQFLPVTTLYQLIVQPAYYFTFLANVLVHAFAQGAAVAIAVAFWMSTVGLAFPPALPFVLPHAVWQGCLVGAVCCRNYHLEYMETYIASLLVTGEGEFLFSPMASRRWRFWYCDMPLFIWHYLSFWGFHILLLVLTFVPYVGPLVVLVLNSKATGAAYYARAQGFELTHAQRREKFVDLFMFGSTAAVLEFLPVIGGISYTTTLVAARRMVRADYTHAAQTAREAAQSARAAANLAREATRSMQTAPTSRTVMAAQAAVFSAQDAALAAEAAANARDAAAAERAARELRRLAQSPRSAVLSARAQPASRSASQSMRAASQSAWSAAGSSRALSERALSTRSVLTSGRSAAPSASSSRRPPSTRADRVIQRSRSRT</sequence>
<dbReference type="GO" id="GO:0005811">
    <property type="term" value="C:lipid droplet"/>
    <property type="evidence" value="ECO:0000318"/>
    <property type="project" value="GO_Central"/>
</dbReference>
<dbReference type="AlphaFoldDB" id="Q75BI9"/>
<dbReference type="GO" id="GO:0005619">
    <property type="term" value="C:ascospore wall"/>
    <property type="evidence" value="ECO:0000318"/>
    <property type="project" value="GO_Central"/>
</dbReference>
<dbReference type="Proteomes" id="UP000000591">
    <property type="component" value="Chromosome III"/>
</dbReference>
<feature type="transmembrane region" description="Helical" evidence="2">
    <location>
        <begin position="150"/>
        <end position="174"/>
    </location>
</feature>
<protein>
    <submittedName>
        <fullName evidence="3">ACR282Cp</fullName>
    </submittedName>
</protein>
<name>Q75BI9_EREGS</name>
<evidence type="ECO:0000313" key="3">
    <source>
        <dbReference type="EMBL" id="AAS51508.2"/>
    </source>
</evidence>
<feature type="transmembrane region" description="Helical" evidence="2">
    <location>
        <begin position="91"/>
        <end position="112"/>
    </location>
</feature>
<dbReference type="EMBL" id="AE016816">
    <property type="protein sequence ID" value="AAS51508.2"/>
    <property type="molecule type" value="Genomic_DNA"/>
</dbReference>
<evidence type="ECO:0000256" key="2">
    <source>
        <dbReference type="SAM" id="Phobius"/>
    </source>
</evidence>
<dbReference type="HOGENOM" id="CLU_674350_0_0_1"/>
<proteinExistence type="predicted"/>